<feature type="transmembrane region" description="Helical" evidence="2">
    <location>
        <begin position="322"/>
        <end position="344"/>
    </location>
</feature>
<keyword evidence="2" id="KW-0472">Membrane</keyword>
<evidence type="ECO:0000256" key="2">
    <source>
        <dbReference type="SAM" id="Phobius"/>
    </source>
</evidence>
<evidence type="ECO:0000313" key="3">
    <source>
        <dbReference type="EMBL" id="HJG92211.1"/>
    </source>
</evidence>
<proteinExistence type="predicted"/>
<organism evidence="3 4">
    <name type="scientific">Brachybacterium massiliense</name>
    <dbReference type="NCBI Taxonomy" id="1755098"/>
    <lineage>
        <taxon>Bacteria</taxon>
        <taxon>Bacillati</taxon>
        <taxon>Actinomycetota</taxon>
        <taxon>Actinomycetes</taxon>
        <taxon>Micrococcales</taxon>
        <taxon>Dermabacteraceae</taxon>
        <taxon>Brachybacterium</taxon>
    </lineage>
</organism>
<feature type="region of interest" description="Disordered" evidence="1">
    <location>
        <begin position="358"/>
        <end position="410"/>
    </location>
</feature>
<dbReference type="Proteomes" id="UP000742460">
    <property type="component" value="Unassembled WGS sequence"/>
</dbReference>
<evidence type="ECO:0000313" key="4">
    <source>
        <dbReference type="Proteomes" id="UP000742460"/>
    </source>
</evidence>
<reference evidence="3" key="2">
    <citation type="submission" date="2021-09" db="EMBL/GenBank/DDBJ databases">
        <authorList>
            <person name="Gilroy R."/>
        </authorList>
    </citation>
    <scope>NUCLEOTIDE SEQUENCE</scope>
    <source>
        <strain evidence="3">ChiGjej5B5-22894</strain>
    </source>
</reference>
<protein>
    <submittedName>
        <fullName evidence="3">Uncharacterized protein</fullName>
    </submittedName>
</protein>
<feature type="compositionally biased region" description="Basic and acidic residues" evidence="1">
    <location>
        <begin position="13"/>
        <end position="31"/>
    </location>
</feature>
<keyword evidence="2" id="KW-1133">Transmembrane helix</keyword>
<feature type="compositionally biased region" description="Basic and acidic residues" evidence="1">
    <location>
        <begin position="89"/>
        <end position="100"/>
    </location>
</feature>
<dbReference type="EMBL" id="DYUE01000250">
    <property type="protein sequence ID" value="HJG92211.1"/>
    <property type="molecule type" value="Genomic_DNA"/>
</dbReference>
<comment type="caution">
    <text evidence="3">The sequence shown here is derived from an EMBL/GenBank/DDBJ whole genome shotgun (WGS) entry which is preliminary data.</text>
</comment>
<feature type="compositionally biased region" description="Polar residues" evidence="1">
    <location>
        <begin position="400"/>
        <end position="410"/>
    </location>
</feature>
<reference evidence="3" key="1">
    <citation type="journal article" date="2021" name="PeerJ">
        <title>Extensive microbial diversity within the chicken gut microbiome revealed by metagenomics and culture.</title>
        <authorList>
            <person name="Gilroy R."/>
            <person name="Ravi A."/>
            <person name="Getino M."/>
            <person name="Pursley I."/>
            <person name="Horton D.L."/>
            <person name="Alikhan N.F."/>
            <person name="Baker D."/>
            <person name="Gharbi K."/>
            <person name="Hall N."/>
            <person name="Watson M."/>
            <person name="Adriaenssens E.M."/>
            <person name="Foster-Nyarko E."/>
            <person name="Jarju S."/>
            <person name="Secka A."/>
            <person name="Antonio M."/>
            <person name="Oren A."/>
            <person name="Chaudhuri R.R."/>
            <person name="La Ragione R."/>
            <person name="Hildebrand F."/>
            <person name="Pallen M.J."/>
        </authorList>
    </citation>
    <scope>NUCLEOTIDE SEQUENCE</scope>
    <source>
        <strain evidence="3">ChiGjej5B5-22894</strain>
    </source>
</reference>
<gene>
    <name evidence="3" type="ORF">K8V81_10865</name>
</gene>
<accession>A0A921SXT8</accession>
<keyword evidence="2" id="KW-0812">Transmembrane</keyword>
<sequence length="410" mass="44170">MPNVSARTAPHPSPEERDEGVRSASVEREAADGPAPPGAAEVEEPPFGAQAPTRFAADVEYRGTSHGHDYVVRVKHRLLDTSATVVIDGVEHDPKAEEKSRKKTGKGGSESDEPENPSDAESSRGEAGGGGGTGTPDADEPSPSADDLQFRCEDGFTSLRFTVRRPDADGDHEDAEVIHVRTAGLGGAGEVDVRRGFGKVLLVPQEGSPSAAREEKRAEHPTRFALLEALAASARYLIPLLGLGALFSGLLDPVMNWVERMVRPIVEAVGAFLAPIRDWVSELTRPVREVVSALLRPVGEALAWLRDMLLGWIPELSLPFSIPAWVVDVAIPVIVVVSVFVVTFRQLRHRRARLKRTRQASAAAAREPARGDREPTTEADEPTHEVHEPARGADEDRGDSSSTAPPSLER</sequence>
<name>A0A921SXT8_9MICO</name>
<feature type="region of interest" description="Disordered" evidence="1">
    <location>
        <begin position="1"/>
        <end position="60"/>
    </location>
</feature>
<feature type="region of interest" description="Disordered" evidence="1">
    <location>
        <begin position="89"/>
        <end position="149"/>
    </location>
</feature>
<feature type="compositionally biased region" description="Basic and acidic residues" evidence="1">
    <location>
        <begin position="367"/>
        <end position="399"/>
    </location>
</feature>
<dbReference type="AlphaFoldDB" id="A0A921SXT8"/>
<evidence type="ECO:0000256" key="1">
    <source>
        <dbReference type="SAM" id="MobiDB-lite"/>
    </source>
</evidence>